<dbReference type="HAMAP" id="MF_01326_B">
    <property type="entry name" value="Ribosomal_uL24_B"/>
    <property type="match status" value="1"/>
</dbReference>
<dbReference type="GO" id="GO:1990904">
    <property type="term" value="C:ribonucleoprotein complex"/>
    <property type="evidence" value="ECO:0007669"/>
    <property type="project" value="UniProtKB-KW"/>
</dbReference>
<sequence length="124" mass="13592">MAKFKLKKGDRVKVIAGKDRGAVGEIIAVHTETQRVTVQGVNIVKHHKRDNGDPNTGRQVKGGIIASEASIHVSNVQLLVKDGDKEVLTRVGSERKQVTKRRPDGSEYEGTRGTRIARKTGKEI</sequence>
<reference evidence="9 10" key="1">
    <citation type="submission" date="2016-10" db="EMBL/GenBank/DDBJ databases">
        <authorList>
            <person name="de Groot N.N."/>
        </authorList>
    </citation>
    <scope>NUCLEOTIDE SEQUENCE [LARGE SCALE GENOMIC DNA]</scope>
    <source>
        <strain evidence="9 10">DSM 16859</strain>
    </source>
</reference>
<evidence type="ECO:0000256" key="4">
    <source>
        <dbReference type="ARBA" id="ARBA00035206"/>
    </source>
</evidence>
<evidence type="ECO:0000259" key="8">
    <source>
        <dbReference type="SMART" id="SM00739"/>
    </source>
</evidence>
<dbReference type="PANTHER" id="PTHR12903">
    <property type="entry name" value="MITOCHONDRIAL RIBOSOMAL PROTEIN L24"/>
    <property type="match status" value="1"/>
</dbReference>
<protein>
    <recommendedName>
        <fullName evidence="4 5">Large ribosomal subunit protein uL24</fullName>
    </recommendedName>
</protein>
<dbReference type="InterPro" id="IPR005824">
    <property type="entry name" value="KOW"/>
</dbReference>
<dbReference type="CDD" id="cd06089">
    <property type="entry name" value="KOW_RPL26"/>
    <property type="match status" value="1"/>
</dbReference>
<keyword evidence="2 5" id="KW-0689">Ribosomal protein</keyword>
<evidence type="ECO:0000256" key="5">
    <source>
        <dbReference type="HAMAP-Rule" id="MF_01326"/>
    </source>
</evidence>
<evidence type="ECO:0000256" key="1">
    <source>
        <dbReference type="ARBA" id="ARBA00010618"/>
    </source>
</evidence>
<dbReference type="InterPro" id="IPR003256">
    <property type="entry name" value="Ribosomal_uL24"/>
</dbReference>
<dbReference type="Gene3D" id="2.30.30.30">
    <property type="match status" value="1"/>
</dbReference>
<feature type="compositionally biased region" description="Basic residues" evidence="7">
    <location>
        <begin position="115"/>
        <end position="124"/>
    </location>
</feature>
<evidence type="ECO:0000256" key="2">
    <source>
        <dbReference type="ARBA" id="ARBA00022980"/>
    </source>
</evidence>
<dbReference type="NCBIfam" id="TIGR01079">
    <property type="entry name" value="rplX_bact"/>
    <property type="match status" value="1"/>
</dbReference>
<comment type="function">
    <text evidence="5">One of two assembly initiator proteins, it binds directly to the 5'-end of the 23S rRNA, where it nucleates assembly of the 50S subunit.</text>
</comment>
<name>A0A1H9S2T2_9ACTN</name>
<dbReference type="InterPro" id="IPR057264">
    <property type="entry name" value="Ribosomal_uL24_C"/>
</dbReference>
<comment type="subunit">
    <text evidence="5">Part of the 50S ribosomal subunit.</text>
</comment>
<dbReference type="AlphaFoldDB" id="A0A1H9S2T2"/>
<dbReference type="InterPro" id="IPR014722">
    <property type="entry name" value="Rib_uL2_dom2"/>
</dbReference>
<dbReference type="EMBL" id="FOGZ01000011">
    <property type="protein sequence ID" value="SER79301.1"/>
    <property type="molecule type" value="Genomic_DNA"/>
</dbReference>
<dbReference type="GO" id="GO:0019843">
    <property type="term" value="F:rRNA binding"/>
    <property type="evidence" value="ECO:0007669"/>
    <property type="project" value="UniProtKB-UniRule"/>
</dbReference>
<dbReference type="GO" id="GO:0003735">
    <property type="term" value="F:structural constituent of ribosome"/>
    <property type="evidence" value="ECO:0007669"/>
    <property type="project" value="InterPro"/>
</dbReference>
<organism evidence="9 10">
    <name type="scientific">Propionibacterium cyclohexanicum</name>
    <dbReference type="NCBI Taxonomy" id="64702"/>
    <lineage>
        <taxon>Bacteria</taxon>
        <taxon>Bacillati</taxon>
        <taxon>Actinomycetota</taxon>
        <taxon>Actinomycetes</taxon>
        <taxon>Propionibacteriales</taxon>
        <taxon>Propionibacteriaceae</taxon>
        <taxon>Propionibacterium</taxon>
    </lineage>
</organism>
<evidence type="ECO:0000256" key="3">
    <source>
        <dbReference type="ARBA" id="ARBA00023274"/>
    </source>
</evidence>
<dbReference type="GO" id="GO:0006412">
    <property type="term" value="P:translation"/>
    <property type="evidence" value="ECO:0007669"/>
    <property type="project" value="UniProtKB-UniRule"/>
</dbReference>
<dbReference type="InterPro" id="IPR008991">
    <property type="entry name" value="Translation_prot_SH3-like_sf"/>
</dbReference>
<dbReference type="Pfam" id="PF00467">
    <property type="entry name" value="KOW"/>
    <property type="match status" value="1"/>
</dbReference>
<feature type="region of interest" description="Disordered" evidence="7">
    <location>
        <begin position="93"/>
        <end position="124"/>
    </location>
</feature>
<dbReference type="STRING" id="64702.SAMN05443377_11127"/>
<dbReference type="RefSeq" id="WP_091969272.1">
    <property type="nucleotide sequence ID" value="NZ_FOGZ01000011.1"/>
</dbReference>
<evidence type="ECO:0000313" key="10">
    <source>
        <dbReference type="Proteomes" id="UP000198815"/>
    </source>
</evidence>
<gene>
    <name evidence="5" type="primary">rplX</name>
    <name evidence="9" type="ORF">SAMN05443377_11127</name>
</gene>
<evidence type="ECO:0000256" key="7">
    <source>
        <dbReference type="SAM" id="MobiDB-lite"/>
    </source>
</evidence>
<keyword evidence="10" id="KW-1185">Reference proteome</keyword>
<comment type="similarity">
    <text evidence="1 5 6">Belongs to the universal ribosomal protein uL24 family.</text>
</comment>
<accession>A0A1H9S2T2</accession>
<keyword evidence="5" id="KW-0694">RNA-binding</keyword>
<dbReference type="Pfam" id="PF17136">
    <property type="entry name" value="ribosomal_L24"/>
    <property type="match status" value="1"/>
</dbReference>
<keyword evidence="5" id="KW-0699">rRNA-binding</keyword>
<evidence type="ECO:0000256" key="6">
    <source>
        <dbReference type="RuleBase" id="RU003477"/>
    </source>
</evidence>
<dbReference type="OrthoDB" id="9807419at2"/>
<evidence type="ECO:0000313" key="9">
    <source>
        <dbReference type="EMBL" id="SER79301.1"/>
    </source>
</evidence>
<feature type="compositionally biased region" description="Basic and acidic residues" evidence="7">
    <location>
        <begin position="93"/>
        <end position="112"/>
    </location>
</feature>
<dbReference type="InterPro" id="IPR005825">
    <property type="entry name" value="Ribosomal_uL24_CS"/>
</dbReference>
<keyword evidence="3 5" id="KW-0687">Ribonucleoprotein</keyword>
<dbReference type="GO" id="GO:0005840">
    <property type="term" value="C:ribosome"/>
    <property type="evidence" value="ECO:0007669"/>
    <property type="project" value="UniProtKB-KW"/>
</dbReference>
<dbReference type="SMART" id="SM00739">
    <property type="entry name" value="KOW"/>
    <property type="match status" value="1"/>
</dbReference>
<feature type="domain" description="KOW" evidence="8">
    <location>
        <begin position="5"/>
        <end position="32"/>
    </location>
</feature>
<dbReference type="Proteomes" id="UP000198815">
    <property type="component" value="Unassembled WGS sequence"/>
</dbReference>
<dbReference type="InterPro" id="IPR041988">
    <property type="entry name" value="Ribosomal_uL24_KOW"/>
</dbReference>
<dbReference type="PROSITE" id="PS01108">
    <property type="entry name" value="RIBOSOMAL_L24"/>
    <property type="match status" value="1"/>
</dbReference>
<dbReference type="SUPFAM" id="SSF50104">
    <property type="entry name" value="Translation proteins SH3-like domain"/>
    <property type="match status" value="1"/>
</dbReference>
<proteinExistence type="inferred from homology"/>
<comment type="function">
    <text evidence="5">One of the proteins that surrounds the polypeptide exit tunnel on the outside of the subunit.</text>
</comment>